<proteinExistence type="predicted"/>
<dbReference type="RefSeq" id="WP_234810919.1">
    <property type="nucleotide sequence ID" value="NZ_CADIJJ010000029.1"/>
</dbReference>
<evidence type="ECO:0000313" key="1">
    <source>
        <dbReference type="EMBL" id="ATW30003.1"/>
    </source>
</evidence>
<reference evidence="2" key="2">
    <citation type="submission" date="2017-11" db="EMBL/GenBank/DDBJ databases">
        <title>PacBio sequencing of new strain of the secondary endosymbiont Candidatus Hamiltonella defensa.</title>
        <authorList>
            <person name="Strand M.R."/>
            <person name="Oliver K."/>
        </authorList>
    </citation>
    <scope>NUCLEOTIDE SEQUENCE [LARGE SCALE GENOMIC DNA]</scope>
    <source>
        <strain evidence="2">A2C</strain>
    </source>
</reference>
<dbReference type="Proteomes" id="UP000230008">
    <property type="component" value="Chromosome"/>
</dbReference>
<reference evidence="2" key="1">
    <citation type="submission" date="2016-10" db="EMBL/GenBank/DDBJ databases">
        <authorList>
            <person name="Chevignon G."/>
        </authorList>
    </citation>
    <scope>NUCLEOTIDE SEQUENCE [LARGE SCALE GENOMIC DNA]</scope>
    <source>
        <strain evidence="2">A2C</strain>
    </source>
</reference>
<evidence type="ECO:0000313" key="2">
    <source>
        <dbReference type="Proteomes" id="UP000230008"/>
    </source>
</evidence>
<gene>
    <name evidence="1" type="ORF">BJP41_06305</name>
</gene>
<protein>
    <submittedName>
        <fullName evidence="1">Uncharacterized protein</fullName>
    </submittedName>
</protein>
<accession>A0A2D3T863</accession>
<sequence>MFFVHYSPFFDNVSLPPGFYQVAKLTPPQQKEIVSLVTSGQKTGADADCSGQVKLQPPDVNSRPKRSIVDTARYFQLTAQRDYRPFCFQPCDERTDLTGMALINTAACFRMSFSISSCLTRARSNWISRCSGVSAGLLGVTSLISALYWRIHLGSWQGASYSAKGTSAADR</sequence>
<dbReference type="EMBL" id="CP017606">
    <property type="protein sequence ID" value="ATW30003.1"/>
    <property type="molecule type" value="Genomic_DNA"/>
</dbReference>
<dbReference type="AlphaFoldDB" id="A0A2D3T863"/>
<organism evidence="1 2">
    <name type="scientific">Candidatus Williamhamiltonella defendens</name>
    <dbReference type="NCBI Taxonomy" id="138072"/>
    <lineage>
        <taxon>Bacteria</taxon>
        <taxon>Pseudomonadati</taxon>
        <taxon>Pseudomonadota</taxon>
        <taxon>Gammaproteobacteria</taxon>
        <taxon>Enterobacterales</taxon>
        <taxon>Enterobacteriaceae</taxon>
        <taxon>aphid secondary symbionts</taxon>
        <taxon>Candidatus Williamhamiltonella</taxon>
    </lineage>
</organism>
<name>A0A2D3T863_9ENTR</name>